<protein>
    <submittedName>
        <fullName evidence="2">Uncharacterized protein</fullName>
    </submittedName>
</protein>
<keyword evidence="3" id="KW-1185">Reference proteome</keyword>
<comment type="caution">
    <text evidence="2">The sequence shown here is derived from an EMBL/GenBank/DDBJ whole genome shotgun (WGS) entry which is preliminary data.</text>
</comment>
<feature type="region of interest" description="Disordered" evidence="1">
    <location>
        <begin position="1"/>
        <end position="26"/>
    </location>
</feature>
<name>A0A7J7CDI3_TRIWF</name>
<feature type="compositionally biased region" description="Basic residues" evidence="1">
    <location>
        <begin position="1"/>
        <end position="17"/>
    </location>
</feature>
<dbReference type="FunCoup" id="A0A7J7CDI3">
    <property type="interactions" value="14"/>
</dbReference>
<evidence type="ECO:0000313" key="2">
    <source>
        <dbReference type="EMBL" id="KAF5731796.1"/>
    </source>
</evidence>
<sequence>MKKLKFWSKKKRKKRRKTQDEPYYYPPSTSFHHCCCPHSSSSTQPSAPPLPSWLEPLAPPPLFPEVAYSGQARLSSQEIASETNYHRESATDADAANLQSYQQYLVPNPVYGVPAVVHRPRRERSAGFFGCIVEFGVNVVRCFCPCFRLQEVP</sequence>
<dbReference type="InParanoid" id="A0A7J7CDI3"/>
<proteinExistence type="predicted"/>
<dbReference type="Proteomes" id="UP000593562">
    <property type="component" value="Unassembled WGS sequence"/>
</dbReference>
<accession>A0A7J7CDI3</accession>
<reference evidence="2 3" key="1">
    <citation type="journal article" date="2020" name="Nat. Commun.">
        <title>Genome of Tripterygium wilfordii and identification of cytochrome P450 involved in triptolide biosynthesis.</title>
        <authorList>
            <person name="Tu L."/>
            <person name="Su P."/>
            <person name="Zhang Z."/>
            <person name="Gao L."/>
            <person name="Wang J."/>
            <person name="Hu T."/>
            <person name="Zhou J."/>
            <person name="Zhang Y."/>
            <person name="Zhao Y."/>
            <person name="Liu Y."/>
            <person name="Song Y."/>
            <person name="Tong Y."/>
            <person name="Lu Y."/>
            <person name="Yang J."/>
            <person name="Xu C."/>
            <person name="Jia M."/>
            <person name="Peters R.J."/>
            <person name="Huang L."/>
            <person name="Gao W."/>
        </authorList>
    </citation>
    <scope>NUCLEOTIDE SEQUENCE [LARGE SCALE GENOMIC DNA]</scope>
    <source>
        <strain evidence="3">cv. XIE 37</strain>
        <tissue evidence="2">Leaf</tissue>
    </source>
</reference>
<dbReference type="EMBL" id="JAAARO010000018">
    <property type="protein sequence ID" value="KAF5731796.1"/>
    <property type="molecule type" value="Genomic_DNA"/>
</dbReference>
<evidence type="ECO:0000256" key="1">
    <source>
        <dbReference type="SAM" id="MobiDB-lite"/>
    </source>
</evidence>
<organism evidence="2 3">
    <name type="scientific">Tripterygium wilfordii</name>
    <name type="common">Thunder God vine</name>
    <dbReference type="NCBI Taxonomy" id="458696"/>
    <lineage>
        <taxon>Eukaryota</taxon>
        <taxon>Viridiplantae</taxon>
        <taxon>Streptophyta</taxon>
        <taxon>Embryophyta</taxon>
        <taxon>Tracheophyta</taxon>
        <taxon>Spermatophyta</taxon>
        <taxon>Magnoliopsida</taxon>
        <taxon>eudicotyledons</taxon>
        <taxon>Gunneridae</taxon>
        <taxon>Pentapetalae</taxon>
        <taxon>rosids</taxon>
        <taxon>fabids</taxon>
        <taxon>Celastrales</taxon>
        <taxon>Celastraceae</taxon>
        <taxon>Tripterygium</taxon>
    </lineage>
</organism>
<dbReference type="AlphaFoldDB" id="A0A7J7CDI3"/>
<evidence type="ECO:0000313" key="3">
    <source>
        <dbReference type="Proteomes" id="UP000593562"/>
    </source>
</evidence>
<gene>
    <name evidence="2" type="ORF">HS088_TW18G00481</name>
</gene>